<feature type="transmembrane region" description="Helical" evidence="1">
    <location>
        <begin position="25"/>
        <end position="51"/>
    </location>
</feature>
<proteinExistence type="predicted"/>
<dbReference type="EMBL" id="JAULSX010000015">
    <property type="protein sequence ID" value="KAK3484574.1"/>
    <property type="molecule type" value="Genomic_DNA"/>
</dbReference>
<evidence type="ECO:0000313" key="3">
    <source>
        <dbReference type="Proteomes" id="UP001285908"/>
    </source>
</evidence>
<evidence type="ECO:0008006" key="4">
    <source>
        <dbReference type="Google" id="ProtNLM"/>
    </source>
</evidence>
<dbReference type="RefSeq" id="XP_062687701.1">
    <property type="nucleotide sequence ID" value="XM_062835668.1"/>
</dbReference>
<keyword evidence="1" id="KW-0812">Transmembrane</keyword>
<comment type="caution">
    <text evidence="2">The sequence shown here is derived from an EMBL/GenBank/DDBJ whole genome shotgun (WGS) entry which is preliminary data.</text>
</comment>
<dbReference type="Proteomes" id="UP001285908">
    <property type="component" value="Unassembled WGS sequence"/>
</dbReference>
<keyword evidence="1" id="KW-1133">Transmembrane helix</keyword>
<evidence type="ECO:0000256" key="1">
    <source>
        <dbReference type="SAM" id="Phobius"/>
    </source>
</evidence>
<organism evidence="2 3">
    <name type="scientific">Neurospora hispaniola</name>
    <dbReference type="NCBI Taxonomy" id="588809"/>
    <lineage>
        <taxon>Eukaryota</taxon>
        <taxon>Fungi</taxon>
        <taxon>Dikarya</taxon>
        <taxon>Ascomycota</taxon>
        <taxon>Pezizomycotina</taxon>
        <taxon>Sordariomycetes</taxon>
        <taxon>Sordariomycetidae</taxon>
        <taxon>Sordariales</taxon>
        <taxon>Sordariaceae</taxon>
        <taxon>Neurospora</taxon>
    </lineage>
</organism>
<accession>A0AAJ0HXL2</accession>
<name>A0AAJ0HXL2_9PEZI</name>
<evidence type="ECO:0000313" key="2">
    <source>
        <dbReference type="EMBL" id="KAK3484574.1"/>
    </source>
</evidence>
<gene>
    <name evidence="2" type="ORF">B0T23DRAFT_328197</name>
</gene>
<keyword evidence="3" id="KW-1185">Reference proteome</keyword>
<feature type="non-terminal residue" evidence="2">
    <location>
        <position position="1"/>
    </location>
</feature>
<sequence length="52" mass="5958">LLKRFIINIVEALIYDIKNILDKGLVAALITINIKGAFNIVLINRLVLYLYE</sequence>
<keyword evidence="1" id="KW-0472">Membrane</keyword>
<dbReference type="GeneID" id="87873290"/>
<protein>
    <recommendedName>
        <fullName evidence="4">Reverse transcriptase domain-containing protein</fullName>
    </recommendedName>
</protein>
<dbReference type="AlphaFoldDB" id="A0AAJ0HXL2"/>
<reference evidence="2 3" key="1">
    <citation type="journal article" date="2023" name="Mol. Phylogenet. Evol.">
        <title>Genome-scale phylogeny and comparative genomics of the fungal order Sordariales.</title>
        <authorList>
            <person name="Hensen N."/>
            <person name="Bonometti L."/>
            <person name="Westerberg I."/>
            <person name="Brannstrom I.O."/>
            <person name="Guillou S."/>
            <person name="Cros-Aarteil S."/>
            <person name="Calhoun S."/>
            <person name="Haridas S."/>
            <person name="Kuo A."/>
            <person name="Mondo S."/>
            <person name="Pangilinan J."/>
            <person name="Riley R."/>
            <person name="LaButti K."/>
            <person name="Andreopoulos B."/>
            <person name="Lipzen A."/>
            <person name="Chen C."/>
            <person name="Yan M."/>
            <person name="Daum C."/>
            <person name="Ng V."/>
            <person name="Clum A."/>
            <person name="Steindorff A."/>
            <person name="Ohm R.A."/>
            <person name="Martin F."/>
            <person name="Silar P."/>
            <person name="Natvig D.O."/>
            <person name="Lalanne C."/>
            <person name="Gautier V."/>
            <person name="Ament-Velasquez S.L."/>
            <person name="Kruys A."/>
            <person name="Hutchinson M.I."/>
            <person name="Powell A.J."/>
            <person name="Barry K."/>
            <person name="Miller A.N."/>
            <person name="Grigoriev I.V."/>
            <person name="Debuchy R."/>
            <person name="Gladieux P."/>
            <person name="Hiltunen Thoren M."/>
            <person name="Johannesson H."/>
        </authorList>
    </citation>
    <scope>NUCLEOTIDE SEQUENCE [LARGE SCALE GENOMIC DNA]</scope>
    <source>
        <strain evidence="2 3">FGSC 10403</strain>
    </source>
</reference>